<organism evidence="2 3">
    <name type="scientific">Anaeromyces robustus</name>
    <dbReference type="NCBI Taxonomy" id="1754192"/>
    <lineage>
        <taxon>Eukaryota</taxon>
        <taxon>Fungi</taxon>
        <taxon>Fungi incertae sedis</taxon>
        <taxon>Chytridiomycota</taxon>
        <taxon>Chytridiomycota incertae sedis</taxon>
        <taxon>Neocallimastigomycetes</taxon>
        <taxon>Neocallimastigales</taxon>
        <taxon>Neocallimastigaceae</taxon>
        <taxon>Anaeromyces</taxon>
    </lineage>
</organism>
<dbReference type="STRING" id="1754192.A0A1Y1WX73"/>
<evidence type="ECO:0000256" key="1">
    <source>
        <dbReference type="SAM" id="MobiDB-lite"/>
    </source>
</evidence>
<feature type="compositionally biased region" description="Polar residues" evidence="1">
    <location>
        <begin position="133"/>
        <end position="154"/>
    </location>
</feature>
<keyword evidence="3" id="KW-1185">Reference proteome</keyword>
<gene>
    <name evidence="2" type="ORF">BCR32DRAFT_270487</name>
</gene>
<proteinExistence type="predicted"/>
<feature type="region of interest" description="Disordered" evidence="1">
    <location>
        <begin position="130"/>
        <end position="154"/>
    </location>
</feature>
<dbReference type="AlphaFoldDB" id="A0A1Y1WX73"/>
<reference evidence="2 3" key="2">
    <citation type="submission" date="2016-08" db="EMBL/GenBank/DDBJ databases">
        <title>Pervasive Adenine N6-methylation of Active Genes in Fungi.</title>
        <authorList>
            <consortium name="DOE Joint Genome Institute"/>
            <person name="Mondo S.J."/>
            <person name="Dannebaum R.O."/>
            <person name="Kuo R.C."/>
            <person name="Labutti K."/>
            <person name="Haridas S."/>
            <person name="Kuo A."/>
            <person name="Salamov A."/>
            <person name="Ahrendt S.R."/>
            <person name="Lipzen A."/>
            <person name="Sullivan W."/>
            <person name="Andreopoulos W.B."/>
            <person name="Clum A."/>
            <person name="Lindquist E."/>
            <person name="Daum C."/>
            <person name="Ramamoorthy G.K."/>
            <person name="Gryganskyi A."/>
            <person name="Culley D."/>
            <person name="Magnuson J.K."/>
            <person name="James T.Y."/>
            <person name="O'Malley M.A."/>
            <person name="Stajich J.E."/>
            <person name="Spatafora J.W."/>
            <person name="Visel A."/>
            <person name="Grigoriev I.V."/>
        </authorList>
    </citation>
    <scope>NUCLEOTIDE SEQUENCE [LARGE SCALE GENOMIC DNA]</scope>
    <source>
        <strain evidence="2 3">S4</strain>
    </source>
</reference>
<reference evidence="2 3" key="1">
    <citation type="submission" date="2016-08" db="EMBL/GenBank/DDBJ databases">
        <title>A Parts List for Fungal Cellulosomes Revealed by Comparative Genomics.</title>
        <authorList>
            <consortium name="DOE Joint Genome Institute"/>
            <person name="Haitjema C.H."/>
            <person name="Gilmore S.P."/>
            <person name="Henske J.K."/>
            <person name="Solomon K.V."/>
            <person name="De Groot R."/>
            <person name="Kuo A."/>
            <person name="Mondo S.J."/>
            <person name="Salamov A.A."/>
            <person name="Labutti K."/>
            <person name="Zhao Z."/>
            <person name="Chiniquy J."/>
            <person name="Barry K."/>
            <person name="Brewer H.M."/>
            <person name="Purvine S.O."/>
            <person name="Wright A.T."/>
            <person name="Boxma B."/>
            <person name="Van Alen T."/>
            <person name="Hackstein J.H."/>
            <person name="Baker S.E."/>
            <person name="Grigoriev I.V."/>
            <person name="O'Malley M.A."/>
        </authorList>
    </citation>
    <scope>NUCLEOTIDE SEQUENCE [LARGE SCALE GENOMIC DNA]</scope>
    <source>
        <strain evidence="2 3">S4</strain>
    </source>
</reference>
<protein>
    <submittedName>
        <fullName evidence="2">Uncharacterized protein</fullName>
    </submittedName>
</protein>
<dbReference type="Proteomes" id="UP000193944">
    <property type="component" value="Unassembled WGS sequence"/>
</dbReference>
<comment type="caution">
    <text evidence="2">The sequence shown here is derived from an EMBL/GenBank/DDBJ whole genome shotgun (WGS) entry which is preliminary data.</text>
</comment>
<sequence>MSYPMYHDNTMSRMKQNMVDGRVLSQHQKPTNMGVNSNMSPTMQSNIPPSLLYKYRRNVMSGGGNIPQSHVNMNYTMARDIPMKHQNQGSSKNIYSLSQNSLNLNNKMYMENNNIQMTLPQSTNYSISSSISPEVNTNSSLQNNSPNSGYNSTTVNTSVNGEVINSVGSSSFPSNDINTGMSFQLKNIYNNNCYY</sequence>
<evidence type="ECO:0000313" key="3">
    <source>
        <dbReference type="Proteomes" id="UP000193944"/>
    </source>
</evidence>
<accession>A0A1Y1WX73</accession>
<dbReference type="EMBL" id="MCFG01000237">
    <property type="protein sequence ID" value="ORX77724.1"/>
    <property type="molecule type" value="Genomic_DNA"/>
</dbReference>
<evidence type="ECO:0000313" key="2">
    <source>
        <dbReference type="EMBL" id="ORX77724.1"/>
    </source>
</evidence>
<name>A0A1Y1WX73_9FUNG</name>
<dbReference type="OrthoDB" id="10679915at2759"/>